<dbReference type="PANTHER" id="PTHR11699">
    <property type="entry name" value="ALDEHYDE DEHYDROGENASE-RELATED"/>
    <property type="match status" value="1"/>
</dbReference>
<dbReference type="InterPro" id="IPR015590">
    <property type="entry name" value="Aldehyde_DH_dom"/>
</dbReference>
<dbReference type="Pfam" id="PF00171">
    <property type="entry name" value="Aldedh"/>
    <property type="match status" value="1"/>
</dbReference>
<dbReference type="FunFam" id="3.40.309.10:FF:000009">
    <property type="entry name" value="Aldehyde dehydrogenase A"/>
    <property type="match status" value="1"/>
</dbReference>
<dbReference type="STRING" id="1612308.SAMN05444581_105192"/>
<keyword evidence="7" id="KW-1185">Reference proteome</keyword>
<dbReference type="EMBL" id="FOSN01000005">
    <property type="protein sequence ID" value="SFK29917.1"/>
    <property type="molecule type" value="Genomic_DNA"/>
</dbReference>
<dbReference type="GO" id="GO:0016620">
    <property type="term" value="F:oxidoreductase activity, acting on the aldehyde or oxo group of donors, NAD or NADP as acceptor"/>
    <property type="evidence" value="ECO:0007669"/>
    <property type="project" value="InterPro"/>
</dbReference>
<sequence length="532" mass="57205">MAEPACPQDTPDDGRLSARVSRNFLDRLSRRVVTVEPRDDLVISMPFTSASLGSVPHCRQEDVVAAAKRARAAGAAWSAAPAAKRAEVLLRFHDAVLARQDEVLDLIQLENGKARRHAYEEILDTCLVARYYAHAAPRLLRPQRRQGAIPLLTKTFEHRHPKGLAAIISPWNYPLTLGVGDALPALMAGNAVLAKPDERTPYSALWAAELLEEAGLPHGVLQVVTGFGAELGGAIIEASDFVMFTGSTAVGRSVAKQAGERLIDYSMELGGKNALLVLADADLERAVPGAARAAFSNSGQLCVSIERIYVDDALWDAFVPRFVAAAQGMKLSASLDYDADMGSLTSAKQLDTITRHVDDALAKGAKVIAGGRHRPDLGPYFYEPTILTGVRPGMILYAEETFGPVVSLYRTNGVEEAIARANDSPYGLNFSVWTRNARKGREAASRLEAGTVNVNEAYAAAWGSTDAPMGGFKASGVGRRHGAHGLLKYTDAQTIAIQRLLPLAPPSFMSAAQYARVMNAGLKVLRRLPGYK</sequence>
<proteinExistence type="inferred from homology"/>
<evidence type="ECO:0000259" key="5">
    <source>
        <dbReference type="Pfam" id="PF00171"/>
    </source>
</evidence>
<name>A0A1I3YD97_9HYPH</name>
<evidence type="ECO:0000256" key="3">
    <source>
        <dbReference type="PROSITE-ProRule" id="PRU10007"/>
    </source>
</evidence>
<dbReference type="PROSITE" id="PS00687">
    <property type="entry name" value="ALDEHYDE_DEHYDR_GLU"/>
    <property type="match status" value="1"/>
</dbReference>
<reference evidence="6 7" key="1">
    <citation type="submission" date="2016-10" db="EMBL/GenBank/DDBJ databases">
        <authorList>
            <person name="de Groot N.N."/>
        </authorList>
    </citation>
    <scope>NUCLEOTIDE SEQUENCE [LARGE SCALE GENOMIC DNA]</scope>
    <source>
        <strain evidence="6 7">NE2</strain>
    </source>
</reference>
<organism evidence="6 7">
    <name type="scientific">Methylocapsa palsarum</name>
    <dbReference type="NCBI Taxonomy" id="1612308"/>
    <lineage>
        <taxon>Bacteria</taxon>
        <taxon>Pseudomonadati</taxon>
        <taxon>Pseudomonadota</taxon>
        <taxon>Alphaproteobacteria</taxon>
        <taxon>Hyphomicrobiales</taxon>
        <taxon>Beijerinckiaceae</taxon>
        <taxon>Methylocapsa</taxon>
    </lineage>
</organism>
<evidence type="ECO:0000313" key="6">
    <source>
        <dbReference type="EMBL" id="SFK29917.1"/>
    </source>
</evidence>
<gene>
    <name evidence="6" type="ORF">SAMN05444581_105192</name>
</gene>
<evidence type="ECO:0000256" key="1">
    <source>
        <dbReference type="ARBA" id="ARBA00009986"/>
    </source>
</evidence>
<evidence type="ECO:0000256" key="4">
    <source>
        <dbReference type="RuleBase" id="RU003345"/>
    </source>
</evidence>
<dbReference type="NCBIfam" id="NF006916">
    <property type="entry name" value="PRK09407.1"/>
    <property type="match status" value="1"/>
</dbReference>
<accession>A0A1I3YD97</accession>
<protein>
    <submittedName>
        <fullName evidence="6">Succinate-semialdehyde dehydrogenase / glutarate-semialdehyde dehydrogenase</fullName>
    </submittedName>
</protein>
<dbReference type="InterPro" id="IPR016162">
    <property type="entry name" value="Ald_DH_N"/>
</dbReference>
<feature type="domain" description="Aldehyde dehydrogenase" evidence="5">
    <location>
        <begin position="43"/>
        <end position="495"/>
    </location>
</feature>
<keyword evidence="2 4" id="KW-0560">Oxidoreductase</keyword>
<evidence type="ECO:0000313" key="7">
    <source>
        <dbReference type="Proteomes" id="UP000198755"/>
    </source>
</evidence>
<dbReference type="InterPro" id="IPR016161">
    <property type="entry name" value="Ald_DH/histidinol_DH"/>
</dbReference>
<dbReference type="InterPro" id="IPR016163">
    <property type="entry name" value="Ald_DH_C"/>
</dbReference>
<dbReference type="SUPFAM" id="SSF53720">
    <property type="entry name" value="ALDH-like"/>
    <property type="match status" value="1"/>
</dbReference>
<dbReference type="AlphaFoldDB" id="A0A1I3YD97"/>
<feature type="active site" evidence="3">
    <location>
        <position position="268"/>
    </location>
</feature>
<evidence type="ECO:0000256" key="2">
    <source>
        <dbReference type="ARBA" id="ARBA00023002"/>
    </source>
</evidence>
<dbReference type="CDD" id="cd07101">
    <property type="entry name" value="ALDH_SSADH2_GabD2"/>
    <property type="match status" value="1"/>
</dbReference>
<dbReference type="Gene3D" id="3.40.309.10">
    <property type="entry name" value="Aldehyde Dehydrogenase, Chain A, domain 2"/>
    <property type="match status" value="1"/>
</dbReference>
<comment type="similarity">
    <text evidence="1 4">Belongs to the aldehyde dehydrogenase family.</text>
</comment>
<dbReference type="OrthoDB" id="9812625at2"/>
<dbReference type="Gene3D" id="3.40.605.10">
    <property type="entry name" value="Aldehyde Dehydrogenase, Chain A, domain 1"/>
    <property type="match status" value="1"/>
</dbReference>
<dbReference type="Proteomes" id="UP000198755">
    <property type="component" value="Unassembled WGS sequence"/>
</dbReference>
<dbReference type="InterPro" id="IPR029510">
    <property type="entry name" value="Ald_DH_CS_GLU"/>
</dbReference>
<dbReference type="RefSeq" id="WP_091680744.1">
    <property type="nucleotide sequence ID" value="NZ_FOSN01000005.1"/>
</dbReference>